<organism evidence="2 3">
    <name type="scientific">Funneliformis mosseae</name>
    <name type="common">Endomycorrhizal fungus</name>
    <name type="synonym">Glomus mosseae</name>
    <dbReference type="NCBI Taxonomy" id="27381"/>
    <lineage>
        <taxon>Eukaryota</taxon>
        <taxon>Fungi</taxon>
        <taxon>Fungi incertae sedis</taxon>
        <taxon>Mucoromycota</taxon>
        <taxon>Glomeromycotina</taxon>
        <taxon>Glomeromycetes</taxon>
        <taxon>Glomerales</taxon>
        <taxon>Glomeraceae</taxon>
        <taxon>Funneliformis</taxon>
    </lineage>
</organism>
<name>A0A9N9B284_FUNMO</name>
<proteinExistence type="predicted"/>
<keyword evidence="3" id="KW-1185">Reference proteome</keyword>
<keyword evidence="1" id="KW-0732">Signal</keyword>
<feature type="signal peptide" evidence="1">
    <location>
        <begin position="1"/>
        <end position="18"/>
    </location>
</feature>
<reference evidence="2" key="1">
    <citation type="submission" date="2021-06" db="EMBL/GenBank/DDBJ databases">
        <authorList>
            <person name="Kallberg Y."/>
            <person name="Tangrot J."/>
            <person name="Rosling A."/>
        </authorList>
    </citation>
    <scope>NUCLEOTIDE SEQUENCE</scope>
    <source>
        <strain evidence="2">87-6 pot B 2015</strain>
    </source>
</reference>
<protein>
    <submittedName>
        <fullName evidence="2">7740_t:CDS:1</fullName>
    </submittedName>
</protein>
<gene>
    <name evidence="2" type="ORF">FMOSSE_LOCUS6568</name>
</gene>
<evidence type="ECO:0000313" key="2">
    <source>
        <dbReference type="EMBL" id="CAG8553072.1"/>
    </source>
</evidence>
<evidence type="ECO:0000256" key="1">
    <source>
        <dbReference type="SAM" id="SignalP"/>
    </source>
</evidence>
<comment type="caution">
    <text evidence="2">The sequence shown here is derived from an EMBL/GenBank/DDBJ whole genome shotgun (WGS) entry which is preliminary data.</text>
</comment>
<dbReference type="EMBL" id="CAJVPP010001399">
    <property type="protein sequence ID" value="CAG8553072.1"/>
    <property type="molecule type" value="Genomic_DNA"/>
</dbReference>
<sequence>MVLMWWVMVGGEAIVCSGGSVESVGLEECYHEGIAEIAEITEIGKVSYAVFG</sequence>
<dbReference type="Proteomes" id="UP000789375">
    <property type="component" value="Unassembled WGS sequence"/>
</dbReference>
<evidence type="ECO:0000313" key="3">
    <source>
        <dbReference type="Proteomes" id="UP000789375"/>
    </source>
</evidence>
<accession>A0A9N9B284</accession>
<dbReference type="AlphaFoldDB" id="A0A9N9B284"/>
<feature type="chain" id="PRO_5040441266" evidence="1">
    <location>
        <begin position="19"/>
        <end position="52"/>
    </location>
</feature>